<dbReference type="AlphaFoldDB" id="A0A6V7VMX0"/>
<proteinExistence type="predicted"/>
<dbReference type="PROSITE" id="PS50181">
    <property type="entry name" value="FBOX"/>
    <property type="match status" value="1"/>
</dbReference>
<comment type="caution">
    <text evidence="2">The sequence shown here is derived from an EMBL/GenBank/DDBJ whole genome shotgun (WGS) entry which is preliminary data.</text>
</comment>
<accession>A0A6V7VMX0</accession>
<dbReference type="Pfam" id="PF12937">
    <property type="entry name" value="F-box-like"/>
    <property type="match status" value="1"/>
</dbReference>
<organism evidence="2 3">
    <name type="scientific">Meloidogyne enterolobii</name>
    <name type="common">Root-knot nematode worm</name>
    <name type="synonym">Meloidogyne mayaguensis</name>
    <dbReference type="NCBI Taxonomy" id="390850"/>
    <lineage>
        <taxon>Eukaryota</taxon>
        <taxon>Metazoa</taxon>
        <taxon>Ecdysozoa</taxon>
        <taxon>Nematoda</taxon>
        <taxon>Chromadorea</taxon>
        <taxon>Rhabditida</taxon>
        <taxon>Tylenchina</taxon>
        <taxon>Tylenchomorpha</taxon>
        <taxon>Tylenchoidea</taxon>
        <taxon>Meloidogynidae</taxon>
        <taxon>Meloidogyninae</taxon>
        <taxon>Meloidogyne</taxon>
    </lineage>
</organism>
<protein>
    <recommendedName>
        <fullName evidence="1">F-box domain-containing protein</fullName>
    </recommendedName>
</protein>
<dbReference type="Gene3D" id="1.20.1280.50">
    <property type="match status" value="1"/>
</dbReference>
<sequence length="82" mass="10089">MFYSLPTETKLNIFKFLNYEELCSIKQTNLYFRDFINKFEGELARQKLPFRISINFDKVDDPRKLIRPKLKILIFHWMKNLK</sequence>
<dbReference type="Proteomes" id="UP000580250">
    <property type="component" value="Unassembled WGS sequence"/>
</dbReference>
<evidence type="ECO:0000259" key="1">
    <source>
        <dbReference type="PROSITE" id="PS50181"/>
    </source>
</evidence>
<dbReference type="SUPFAM" id="SSF81383">
    <property type="entry name" value="F-box domain"/>
    <property type="match status" value="1"/>
</dbReference>
<reference evidence="2 3" key="1">
    <citation type="submission" date="2020-08" db="EMBL/GenBank/DDBJ databases">
        <authorList>
            <person name="Koutsovoulos G."/>
            <person name="Danchin GJ E."/>
        </authorList>
    </citation>
    <scope>NUCLEOTIDE SEQUENCE [LARGE SCALE GENOMIC DNA]</scope>
</reference>
<dbReference type="OrthoDB" id="5906864at2759"/>
<dbReference type="InterPro" id="IPR036047">
    <property type="entry name" value="F-box-like_dom_sf"/>
</dbReference>
<dbReference type="CDD" id="cd09917">
    <property type="entry name" value="F-box_SF"/>
    <property type="match status" value="1"/>
</dbReference>
<evidence type="ECO:0000313" key="3">
    <source>
        <dbReference type="Proteomes" id="UP000580250"/>
    </source>
</evidence>
<evidence type="ECO:0000313" key="2">
    <source>
        <dbReference type="EMBL" id="CAD2176330.1"/>
    </source>
</evidence>
<feature type="domain" description="F-box" evidence="1">
    <location>
        <begin position="1"/>
        <end position="48"/>
    </location>
</feature>
<dbReference type="InterPro" id="IPR001810">
    <property type="entry name" value="F-box_dom"/>
</dbReference>
<gene>
    <name evidence="2" type="ORF">MENT_LOCUS28130</name>
</gene>
<name>A0A6V7VMX0_MELEN</name>
<dbReference type="EMBL" id="CAJEWN010000273">
    <property type="protein sequence ID" value="CAD2176330.1"/>
    <property type="molecule type" value="Genomic_DNA"/>
</dbReference>